<dbReference type="Proteomes" id="UP001630127">
    <property type="component" value="Unassembled WGS sequence"/>
</dbReference>
<keyword evidence="2" id="KW-1185">Reference proteome</keyword>
<protein>
    <submittedName>
        <fullName evidence="1">Uncharacterized protein</fullName>
    </submittedName>
</protein>
<evidence type="ECO:0000313" key="1">
    <source>
        <dbReference type="EMBL" id="KAL3529392.1"/>
    </source>
</evidence>
<sequence>MAYKLLGYDYEIQYKKGVENGAASTLSRKVIIQPSGQDNGNICPICVVPPGWLQEIASQIVTPDLPSLDWNTQFKVAPKAVMKRKVILRHGQSVIEVLINGATSVMKSLLG</sequence>
<dbReference type="EMBL" id="JBJUIK010000004">
    <property type="protein sequence ID" value="KAL3529392.1"/>
    <property type="molecule type" value="Genomic_DNA"/>
</dbReference>
<comment type="caution">
    <text evidence="1">The sequence shown here is derived from an EMBL/GenBank/DDBJ whole genome shotgun (WGS) entry which is preliminary data.</text>
</comment>
<reference evidence="1 2" key="1">
    <citation type="submission" date="2024-11" db="EMBL/GenBank/DDBJ databases">
        <title>A near-complete genome assembly of Cinchona calisaya.</title>
        <authorList>
            <person name="Lian D.C."/>
            <person name="Zhao X.W."/>
            <person name="Wei L."/>
        </authorList>
    </citation>
    <scope>NUCLEOTIDE SEQUENCE [LARGE SCALE GENOMIC DNA]</scope>
    <source>
        <tissue evidence="1">Nenye</tissue>
    </source>
</reference>
<gene>
    <name evidence="1" type="ORF">ACH5RR_008714</name>
</gene>
<accession>A0ABD3ACE9</accession>
<dbReference type="AlphaFoldDB" id="A0ABD3ACE9"/>
<organism evidence="1 2">
    <name type="scientific">Cinchona calisaya</name>
    <dbReference type="NCBI Taxonomy" id="153742"/>
    <lineage>
        <taxon>Eukaryota</taxon>
        <taxon>Viridiplantae</taxon>
        <taxon>Streptophyta</taxon>
        <taxon>Embryophyta</taxon>
        <taxon>Tracheophyta</taxon>
        <taxon>Spermatophyta</taxon>
        <taxon>Magnoliopsida</taxon>
        <taxon>eudicotyledons</taxon>
        <taxon>Gunneridae</taxon>
        <taxon>Pentapetalae</taxon>
        <taxon>asterids</taxon>
        <taxon>lamiids</taxon>
        <taxon>Gentianales</taxon>
        <taxon>Rubiaceae</taxon>
        <taxon>Cinchonoideae</taxon>
        <taxon>Cinchoneae</taxon>
        <taxon>Cinchona</taxon>
    </lineage>
</organism>
<proteinExistence type="predicted"/>
<name>A0ABD3ACE9_9GENT</name>
<evidence type="ECO:0000313" key="2">
    <source>
        <dbReference type="Proteomes" id="UP001630127"/>
    </source>
</evidence>